<keyword evidence="5 6" id="KW-0472">Membrane</keyword>
<evidence type="ECO:0000313" key="8">
    <source>
        <dbReference type="EMBL" id="XBM01667.1"/>
    </source>
</evidence>
<dbReference type="AlphaFoldDB" id="A0AAU7FAU5"/>
<dbReference type="Pfam" id="PF01292">
    <property type="entry name" value="Ni_hydr_CYTB"/>
    <property type="match status" value="1"/>
</dbReference>
<dbReference type="Gene3D" id="1.20.950.20">
    <property type="entry name" value="Transmembrane di-heme cytochromes, Chain C"/>
    <property type="match status" value="1"/>
</dbReference>
<dbReference type="PANTHER" id="PTHR30485">
    <property type="entry name" value="NI/FE-HYDROGENASE 1 B-TYPE CYTOCHROME SUBUNIT"/>
    <property type="match status" value="1"/>
</dbReference>
<feature type="transmembrane region" description="Helical" evidence="6">
    <location>
        <begin position="93"/>
        <end position="112"/>
    </location>
</feature>
<evidence type="ECO:0000256" key="1">
    <source>
        <dbReference type="ARBA" id="ARBA00004651"/>
    </source>
</evidence>
<keyword evidence="3 6" id="KW-0812">Transmembrane</keyword>
<feature type="transmembrane region" description="Helical" evidence="6">
    <location>
        <begin position="39"/>
        <end position="60"/>
    </location>
</feature>
<accession>A0AAU7FAU5</accession>
<dbReference type="InterPro" id="IPR051542">
    <property type="entry name" value="Hydrogenase_cytochrome"/>
</dbReference>
<keyword evidence="4 6" id="KW-1133">Transmembrane helix</keyword>
<dbReference type="GO" id="GO:0005886">
    <property type="term" value="C:plasma membrane"/>
    <property type="evidence" value="ECO:0007669"/>
    <property type="project" value="UniProtKB-SubCell"/>
</dbReference>
<sequence length="181" mass="20666">MNRIKVWDPVVRLLHWTLALAVLINFLNEGGDSWHRWEGYAAAALVISRIIWGFIGSRYARFSDWFPLPSRLFPYIQSLLRGEHPRYLGHNPVGAVMMLFLLVMVLGMAMTGYLMGTDAFWGEEWLEELHEVLAYTLLGGVGLHVLAAVIESYRHKESLPAAMLHGYKRALNDDAQVKDRD</sequence>
<dbReference type="SUPFAM" id="SSF81342">
    <property type="entry name" value="Transmembrane di-heme cytochromes"/>
    <property type="match status" value="1"/>
</dbReference>
<dbReference type="PANTHER" id="PTHR30485:SF2">
    <property type="entry name" value="BLL0597 PROTEIN"/>
    <property type="match status" value="1"/>
</dbReference>
<gene>
    <name evidence="8" type="ORF">ABHF33_05135</name>
</gene>
<dbReference type="RefSeq" id="WP_348945943.1">
    <property type="nucleotide sequence ID" value="NZ_CP157355.1"/>
</dbReference>
<feature type="transmembrane region" description="Helical" evidence="6">
    <location>
        <begin position="9"/>
        <end position="27"/>
    </location>
</feature>
<dbReference type="GO" id="GO:0009055">
    <property type="term" value="F:electron transfer activity"/>
    <property type="evidence" value="ECO:0007669"/>
    <property type="project" value="InterPro"/>
</dbReference>
<dbReference type="GO" id="GO:0022904">
    <property type="term" value="P:respiratory electron transport chain"/>
    <property type="evidence" value="ECO:0007669"/>
    <property type="project" value="InterPro"/>
</dbReference>
<organism evidence="8">
    <name type="scientific">Chitinibacter mangrovi</name>
    <dbReference type="NCBI Taxonomy" id="3153927"/>
    <lineage>
        <taxon>Bacteria</taxon>
        <taxon>Pseudomonadati</taxon>
        <taxon>Pseudomonadota</taxon>
        <taxon>Betaproteobacteria</taxon>
        <taxon>Neisseriales</taxon>
        <taxon>Chitinibacteraceae</taxon>
        <taxon>Chitinibacter</taxon>
    </lineage>
</organism>
<evidence type="ECO:0000259" key="7">
    <source>
        <dbReference type="Pfam" id="PF01292"/>
    </source>
</evidence>
<keyword evidence="2" id="KW-1003">Cell membrane</keyword>
<dbReference type="InterPro" id="IPR011577">
    <property type="entry name" value="Cyt_b561_bac/Ni-Hgenase"/>
</dbReference>
<comment type="subcellular location">
    <subcellularLocation>
        <location evidence="1">Cell membrane</location>
        <topology evidence="1">Multi-pass membrane protein</topology>
    </subcellularLocation>
</comment>
<evidence type="ECO:0000256" key="3">
    <source>
        <dbReference type="ARBA" id="ARBA00022692"/>
    </source>
</evidence>
<proteinExistence type="predicted"/>
<feature type="domain" description="Cytochrome b561 bacterial/Ni-hydrogenase" evidence="7">
    <location>
        <begin position="6"/>
        <end position="166"/>
    </location>
</feature>
<evidence type="ECO:0000256" key="6">
    <source>
        <dbReference type="SAM" id="Phobius"/>
    </source>
</evidence>
<evidence type="ECO:0000256" key="4">
    <source>
        <dbReference type="ARBA" id="ARBA00022989"/>
    </source>
</evidence>
<evidence type="ECO:0000256" key="2">
    <source>
        <dbReference type="ARBA" id="ARBA00022475"/>
    </source>
</evidence>
<reference evidence="8" key="1">
    <citation type="submission" date="2024-05" db="EMBL/GenBank/DDBJ databases">
        <authorList>
            <person name="Yang L."/>
            <person name="Pan L."/>
        </authorList>
    </citation>
    <scope>NUCLEOTIDE SEQUENCE</scope>
    <source>
        <strain evidence="8">FCG-7</strain>
    </source>
</reference>
<dbReference type="InterPro" id="IPR016174">
    <property type="entry name" value="Di-haem_cyt_TM"/>
</dbReference>
<dbReference type="EMBL" id="CP157355">
    <property type="protein sequence ID" value="XBM01667.1"/>
    <property type="molecule type" value="Genomic_DNA"/>
</dbReference>
<dbReference type="GO" id="GO:0020037">
    <property type="term" value="F:heme binding"/>
    <property type="evidence" value="ECO:0007669"/>
    <property type="project" value="TreeGrafter"/>
</dbReference>
<feature type="transmembrane region" description="Helical" evidence="6">
    <location>
        <begin position="132"/>
        <end position="150"/>
    </location>
</feature>
<dbReference type="KEGG" id="cmav:ABHF33_05135"/>
<evidence type="ECO:0000256" key="5">
    <source>
        <dbReference type="ARBA" id="ARBA00023136"/>
    </source>
</evidence>
<name>A0AAU7FAU5_9NEIS</name>
<protein>
    <submittedName>
        <fullName evidence="8">Cytochrome b/b6 domain-containing protein</fullName>
    </submittedName>
</protein>